<comment type="caution">
    <text evidence="1">The sequence shown here is derived from an EMBL/GenBank/DDBJ whole genome shotgun (WGS) entry which is preliminary data.</text>
</comment>
<evidence type="ECO:0000313" key="1">
    <source>
        <dbReference type="EMBL" id="MFC6094793.1"/>
    </source>
</evidence>
<accession>A0ABW1PGZ2</accession>
<dbReference type="EMBL" id="JBHSQO010000075">
    <property type="protein sequence ID" value="MFC6094793.1"/>
    <property type="molecule type" value="Genomic_DNA"/>
</dbReference>
<dbReference type="Proteomes" id="UP001596220">
    <property type="component" value="Unassembled WGS sequence"/>
</dbReference>
<name>A0ABW1PGZ2_9PSEU</name>
<sequence length="57" mass="6125">MNATRSELLRELTRLGVRPATTGVRVDTFGHLVDRPDATLAPTMCATRHAVPAPAGR</sequence>
<dbReference type="RefSeq" id="WP_380643388.1">
    <property type="nucleotide sequence ID" value="NZ_JBHSQO010000075.1"/>
</dbReference>
<evidence type="ECO:0000313" key="2">
    <source>
        <dbReference type="Proteomes" id="UP001596220"/>
    </source>
</evidence>
<protein>
    <submittedName>
        <fullName evidence="1">Uncharacterized protein</fullName>
    </submittedName>
</protein>
<gene>
    <name evidence="1" type="ORF">ACFP3R_36495</name>
</gene>
<reference evidence="2" key="1">
    <citation type="journal article" date="2019" name="Int. J. Syst. Evol. Microbiol.">
        <title>The Global Catalogue of Microorganisms (GCM) 10K type strain sequencing project: providing services to taxonomists for standard genome sequencing and annotation.</title>
        <authorList>
            <consortium name="The Broad Institute Genomics Platform"/>
            <consortium name="The Broad Institute Genome Sequencing Center for Infectious Disease"/>
            <person name="Wu L."/>
            <person name="Ma J."/>
        </authorList>
    </citation>
    <scope>NUCLEOTIDE SEQUENCE [LARGE SCALE GENOMIC DNA]</scope>
    <source>
        <strain evidence="2">CGMCC 4.7246</strain>
    </source>
</reference>
<proteinExistence type="predicted"/>
<organism evidence="1 2">
    <name type="scientific">Saccharothrix lopnurensis</name>
    <dbReference type="NCBI Taxonomy" id="1670621"/>
    <lineage>
        <taxon>Bacteria</taxon>
        <taxon>Bacillati</taxon>
        <taxon>Actinomycetota</taxon>
        <taxon>Actinomycetes</taxon>
        <taxon>Pseudonocardiales</taxon>
        <taxon>Pseudonocardiaceae</taxon>
        <taxon>Saccharothrix</taxon>
    </lineage>
</organism>
<keyword evidence="2" id="KW-1185">Reference proteome</keyword>